<organism evidence="1 2">
    <name type="scientific">Actinoallomurus iriomotensis</name>
    <dbReference type="NCBI Taxonomy" id="478107"/>
    <lineage>
        <taxon>Bacteria</taxon>
        <taxon>Bacillati</taxon>
        <taxon>Actinomycetota</taxon>
        <taxon>Actinomycetes</taxon>
        <taxon>Streptosporangiales</taxon>
        <taxon>Thermomonosporaceae</taxon>
        <taxon>Actinoallomurus</taxon>
    </lineage>
</organism>
<gene>
    <name evidence="1" type="ORF">Airi02_027870</name>
</gene>
<comment type="caution">
    <text evidence="1">The sequence shown here is derived from an EMBL/GenBank/DDBJ whole genome shotgun (WGS) entry which is preliminary data.</text>
</comment>
<sequence length="269" mass="28002">MSILSRRHFLIGGTAAVAAVGGAYPLVQADILPGRYRLAPYLGKCGSMPKLPKVTPGPVRELPFSANGRTTSAMVGFPPGGAEHLPVVVMLHGSNGDARTPFDLYGVQYHLAAAVQSGVPPFAMAAIDDWADVTGDPSPVITESLVPFLHDQGLSTGRIGLLGWSIGGRGVLSLASALGPDRVAVVAATSPAISHDDAVAFSRSVARVPVSVTCGRDDALSIPAKTLLDRLRLAKTAEVTGGIYAGCHDAVFRRRMLPAQIAFLGRHLV</sequence>
<evidence type="ECO:0000313" key="2">
    <source>
        <dbReference type="Proteomes" id="UP001165074"/>
    </source>
</evidence>
<dbReference type="PROSITE" id="PS51318">
    <property type="entry name" value="TAT"/>
    <property type="match status" value="1"/>
</dbReference>
<accession>A0A9W6S081</accession>
<dbReference type="Proteomes" id="UP001165074">
    <property type="component" value="Unassembled WGS sequence"/>
</dbReference>
<evidence type="ECO:0008006" key="3">
    <source>
        <dbReference type="Google" id="ProtNLM"/>
    </source>
</evidence>
<dbReference type="EMBL" id="BSTK01000003">
    <property type="protein sequence ID" value="GLY84858.1"/>
    <property type="molecule type" value="Genomic_DNA"/>
</dbReference>
<evidence type="ECO:0000313" key="1">
    <source>
        <dbReference type="EMBL" id="GLY84858.1"/>
    </source>
</evidence>
<protein>
    <recommendedName>
        <fullName evidence="3">Acyl-CoA:diacylglycerol acyltransferase</fullName>
    </recommendedName>
</protein>
<dbReference type="SUPFAM" id="SSF53474">
    <property type="entry name" value="alpha/beta-Hydrolases"/>
    <property type="match status" value="1"/>
</dbReference>
<name>A0A9W6S081_9ACTN</name>
<keyword evidence="2" id="KW-1185">Reference proteome</keyword>
<proteinExistence type="predicted"/>
<dbReference type="InterPro" id="IPR006311">
    <property type="entry name" value="TAT_signal"/>
</dbReference>
<dbReference type="InterPro" id="IPR029058">
    <property type="entry name" value="AB_hydrolase_fold"/>
</dbReference>
<dbReference type="AlphaFoldDB" id="A0A9W6S081"/>
<dbReference type="Gene3D" id="3.40.50.1820">
    <property type="entry name" value="alpha/beta hydrolase"/>
    <property type="match status" value="1"/>
</dbReference>
<reference evidence="1" key="1">
    <citation type="submission" date="2023-03" db="EMBL/GenBank/DDBJ databases">
        <title>Actinoallomurus iriomotensis NBRC 103684.</title>
        <authorList>
            <person name="Ichikawa N."/>
            <person name="Sato H."/>
            <person name="Tonouchi N."/>
        </authorList>
    </citation>
    <scope>NUCLEOTIDE SEQUENCE</scope>
    <source>
        <strain evidence="1">NBRC 103684</strain>
    </source>
</reference>